<dbReference type="AlphaFoldDB" id="A0AAE1IYT6"/>
<dbReference type="PANTHER" id="PTHR48258:SF15">
    <property type="entry name" value="OS02G0543900 PROTEIN"/>
    <property type="match status" value="1"/>
</dbReference>
<proteinExistence type="predicted"/>
<dbReference type="EMBL" id="JAWXYG010000010">
    <property type="protein sequence ID" value="KAK4260517.1"/>
    <property type="molecule type" value="Genomic_DNA"/>
</dbReference>
<comment type="caution">
    <text evidence="2">The sequence shown here is derived from an EMBL/GenBank/DDBJ whole genome shotgun (WGS) entry which is preliminary data.</text>
</comment>
<accession>A0AAE1IYT6</accession>
<gene>
    <name evidence="2" type="ORF">QN277_003616</name>
</gene>
<dbReference type="PANTHER" id="PTHR48258">
    <property type="entry name" value="DUF4218 DOMAIN-CONTAINING PROTEIN-RELATED"/>
    <property type="match status" value="1"/>
</dbReference>
<reference evidence="2" key="1">
    <citation type="submission" date="2023-10" db="EMBL/GenBank/DDBJ databases">
        <title>Chromosome-level genome of the transformable northern wattle, Acacia crassicarpa.</title>
        <authorList>
            <person name="Massaro I."/>
            <person name="Sinha N.R."/>
            <person name="Poethig S."/>
            <person name="Leichty A.R."/>
        </authorList>
    </citation>
    <scope>NUCLEOTIDE SEQUENCE</scope>
    <source>
        <strain evidence="2">Acra3RX</strain>
        <tissue evidence="2">Leaf</tissue>
    </source>
</reference>
<protein>
    <recommendedName>
        <fullName evidence="1">DUF4216 domain-containing protein</fullName>
    </recommendedName>
</protein>
<evidence type="ECO:0000313" key="3">
    <source>
        <dbReference type="Proteomes" id="UP001293593"/>
    </source>
</evidence>
<evidence type="ECO:0000259" key="1">
    <source>
        <dbReference type="Pfam" id="PF13952"/>
    </source>
</evidence>
<evidence type="ECO:0000313" key="2">
    <source>
        <dbReference type="EMBL" id="KAK4260517.1"/>
    </source>
</evidence>
<name>A0AAE1IYT6_9FABA</name>
<keyword evidence="3" id="KW-1185">Reference proteome</keyword>
<sequence length="104" mass="11940">MTTSRGLTTDDLGITSVNFSRPIHTSQSEDDESYILASEAHQVYYVTDERHKDWNMVVHVKPRDIYDMGDGDNVAYDCEPFQPADFENFFPDGDDNLAIVHYVF</sequence>
<organism evidence="2 3">
    <name type="scientific">Acacia crassicarpa</name>
    <name type="common">northern wattle</name>
    <dbReference type="NCBI Taxonomy" id="499986"/>
    <lineage>
        <taxon>Eukaryota</taxon>
        <taxon>Viridiplantae</taxon>
        <taxon>Streptophyta</taxon>
        <taxon>Embryophyta</taxon>
        <taxon>Tracheophyta</taxon>
        <taxon>Spermatophyta</taxon>
        <taxon>Magnoliopsida</taxon>
        <taxon>eudicotyledons</taxon>
        <taxon>Gunneridae</taxon>
        <taxon>Pentapetalae</taxon>
        <taxon>rosids</taxon>
        <taxon>fabids</taxon>
        <taxon>Fabales</taxon>
        <taxon>Fabaceae</taxon>
        <taxon>Caesalpinioideae</taxon>
        <taxon>mimosoid clade</taxon>
        <taxon>Acacieae</taxon>
        <taxon>Acacia</taxon>
    </lineage>
</organism>
<feature type="domain" description="DUF4216" evidence="1">
    <location>
        <begin position="3"/>
        <end position="57"/>
    </location>
</feature>
<dbReference type="Pfam" id="PF13952">
    <property type="entry name" value="DUF4216"/>
    <property type="match status" value="1"/>
</dbReference>
<dbReference type="Proteomes" id="UP001293593">
    <property type="component" value="Unassembled WGS sequence"/>
</dbReference>
<dbReference type="InterPro" id="IPR025312">
    <property type="entry name" value="DUF4216"/>
</dbReference>